<feature type="transmembrane region" description="Helical" evidence="1">
    <location>
        <begin position="138"/>
        <end position="162"/>
    </location>
</feature>
<keyword evidence="1" id="KW-1133">Transmembrane helix</keyword>
<dbReference type="AlphaFoldDB" id="Q69HR4"/>
<evidence type="ECO:0008006" key="3">
    <source>
        <dbReference type="Google" id="ProtNLM"/>
    </source>
</evidence>
<feature type="transmembrane region" description="Helical" evidence="1">
    <location>
        <begin position="95"/>
        <end position="117"/>
    </location>
</feature>
<proteinExistence type="evidence at transcript level"/>
<feature type="transmembrane region" description="Helical" evidence="1">
    <location>
        <begin position="26"/>
        <end position="49"/>
    </location>
</feature>
<evidence type="ECO:0000313" key="2">
    <source>
        <dbReference type="EMBL" id="AAP91717.1"/>
    </source>
</evidence>
<dbReference type="RefSeq" id="NP_001231970.1">
    <property type="nucleotide sequence ID" value="NM_001245041.1"/>
</dbReference>
<name>Q69HR4_CIOIN</name>
<feature type="transmembrane region" description="Helical" evidence="1">
    <location>
        <begin position="61"/>
        <end position="83"/>
    </location>
</feature>
<feature type="transmembrane region" description="Helical" evidence="1">
    <location>
        <begin position="269"/>
        <end position="290"/>
    </location>
</feature>
<keyword evidence="1" id="KW-0472">Membrane</keyword>
<dbReference type="KEGG" id="cin:494370"/>
<keyword evidence="1" id="KW-0812">Transmembrane</keyword>
<dbReference type="EMBL" id="AY261851">
    <property type="protein sequence ID" value="AAP91717.1"/>
    <property type="molecule type" value="mRNA"/>
</dbReference>
<accession>A0A1W2W330</accession>
<organism evidence="2">
    <name type="scientific">Ciona intestinalis</name>
    <name type="common">Transparent sea squirt</name>
    <name type="synonym">Ascidia intestinalis</name>
    <dbReference type="NCBI Taxonomy" id="7719"/>
    <lineage>
        <taxon>Eukaryota</taxon>
        <taxon>Metazoa</taxon>
        <taxon>Chordata</taxon>
        <taxon>Tunicata</taxon>
        <taxon>Ascidiacea</taxon>
        <taxon>Phlebobranchia</taxon>
        <taxon>Cionidae</taxon>
        <taxon>Ciona</taxon>
    </lineage>
</organism>
<accession>Q69HR4</accession>
<feature type="transmembrane region" description="Helical" evidence="1">
    <location>
        <begin position="240"/>
        <end position="263"/>
    </location>
</feature>
<evidence type="ECO:0000256" key="1">
    <source>
        <dbReference type="SAM" id="Phobius"/>
    </source>
</evidence>
<protein>
    <recommendedName>
        <fullName evidence="3">G-protein coupled receptors family 1 profile domain-containing protein</fullName>
    </recommendedName>
</protein>
<sequence length="330" mass="36345">MSTTGILFNATQPTDTVPSVGLQGEVLGNLLTAVLTLVSAYLLVAISVFEYKQKRSSKSWINRLCLLTTIISFLSCLSEQLELQFGKVSDGWCAAYTYLVSIFYCVGSLSTYSLLWLRQRSFYTDPLLRNYSNRTLRFVSASIIVGIFAALISTVFTFILSYKLHSTPSGCLLSLETIESSTAIIPLIVMATSYVAFQVSLLTLVVYPLTKSAGIPHVSCVRLFRGISCNNDVVVMVRRMALCTTICVVSALLAATIAALSILFAPDSYWSLVVHADLTINTIAIIGSFANWRNRLFPFQCFRHEQLNPTEGESSREAILDSSIKCAEKV</sequence>
<dbReference type="GeneID" id="494370"/>
<feature type="transmembrane region" description="Helical" evidence="1">
    <location>
        <begin position="182"/>
        <end position="207"/>
    </location>
</feature>
<reference evidence="2" key="1">
    <citation type="journal article" date="2003" name="DNA Res.">
        <title>Identification and sequence of seventy-nine new transcripts expressed in hemocytes of Ciona intestinalis, three of which may be involved in characteristic cell-cell communication.</title>
        <authorList>
            <person name="Terajima D."/>
            <person name="Yamada S."/>
            <person name="Uchino R."/>
            <person name="Ikawa S."/>
            <person name="Ikeda M."/>
            <person name="Shida K."/>
            <person name="Arai Y."/>
            <person name="Wang H.G."/>
            <person name="Satoh N."/>
            <person name="Satake M."/>
        </authorList>
    </citation>
    <scope>NUCLEOTIDE SEQUENCE</scope>
</reference>